<evidence type="ECO:0000313" key="5">
    <source>
        <dbReference type="Proteomes" id="UP001150062"/>
    </source>
</evidence>
<evidence type="ECO:0000313" key="2">
    <source>
        <dbReference type="EMBL" id="KAJ3437545.1"/>
    </source>
</evidence>
<dbReference type="Proteomes" id="UP001146793">
    <property type="component" value="Unassembled WGS sequence"/>
</dbReference>
<evidence type="ECO:0000313" key="3">
    <source>
        <dbReference type="EMBL" id="KAJ6233583.1"/>
    </source>
</evidence>
<comment type="caution">
    <text evidence="2">The sequence shown here is derived from an EMBL/GenBank/DDBJ whole genome shotgun (WGS) entry which is preliminary data.</text>
</comment>
<evidence type="ECO:0000256" key="1">
    <source>
        <dbReference type="SAM" id="Phobius"/>
    </source>
</evidence>
<keyword evidence="1" id="KW-0472">Membrane</keyword>
<dbReference type="EMBL" id="JANTQA010000033">
    <property type="protein sequence ID" value="KAJ3437545.1"/>
    <property type="molecule type" value="Genomic_DNA"/>
</dbReference>
<keyword evidence="5" id="KW-1185">Reference proteome</keyword>
<proteinExistence type="predicted"/>
<feature type="transmembrane region" description="Helical" evidence="1">
    <location>
        <begin position="58"/>
        <end position="81"/>
    </location>
</feature>
<dbReference type="EMBL" id="JAOAOG010000276">
    <property type="protein sequence ID" value="KAJ6233583.1"/>
    <property type="molecule type" value="Genomic_DNA"/>
</dbReference>
<feature type="transmembrane region" description="Helical" evidence="1">
    <location>
        <begin position="93"/>
        <end position="117"/>
    </location>
</feature>
<evidence type="ECO:0000313" key="4">
    <source>
        <dbReference type="Proteomes" id="UP001146793"/>
    </source>
</evidence>
<gene>
    <name evidence="2" type="ORF">M0812_16708</name>
    <name evidence="3" type="ORF">M0813_29891</name>
</gene>
<name>A0AAV7ZBY4_9EUKA</name>
<keyword evidence="1" id="KW-0812">Transmembrane</keyword>
<dbReference type="AlphaFoldDB" id="A0AAV7ZBY4"/>
<organism evidence="2 4">
    <name type="scientific">Anaeramoeba flamelloides</name>
    <dbReference type="NCBI Taxonomy" id="1746091"/>
    <lineage>
        <taxon>Eukaryota</taxon>
        <taxon>Metamonada</taxon>
        <taxon>Anaeramoebidae</taxon>
        <taxon>Anaeramoeba</taxon>
    </lineage>
</organism>
<evidence type="ECO:0008006" key="6">
    <source>
        <dbReference type="Google" id="ProtNLM"/>
    </source>
</evidence>
<keyword evidence="1" id="KW-1133">Transmembrane helix</keyword>
<dbReference type="Proteomes" id="UP001150062">
    <property type="component" value="Unassembled WGS sequence"/>
</dbReference>
<reference evidence="3" key="1">
    <citation type="submission" date="2022-08" db="EMBL/GenBank/DDBJ databases">
        <title>Novel sulfate-reducing endosymbionts in the free-living metamonad Anaeramoeba.</title>
        <authorList>
            <person name="Jerlstrom-Hultqvist J."/>
            <person name="Cepicka I."/>
            <person name="Gallot-Lavallee L."/>
            <person name="Salas-Leiva D."/>
            <person name="Curtis B.A."/>
            <person name="Zahonova K."/>
            <person name="Pipaliya S."/>
            <person name="Dacks J."/>
            <person name="Roger A.J."/>
        </authorList>
    </citation>
    <scope>NUCLEOTIDE SEQUENCE</scope>
    <source>
        <strain evidence="3">Schooner1</strain>
    </source>
</reference>
<sequence length="158" mass="18658">MSLPQIGSFLKKLTIAFLSALLNFPLLGFLYSNKKISKLFWYYYLNNKSLKAWESDTQMVFCYFLVHFFISICLTFLMYWIRSLKPRMSTKMGTFKIAMVFYCLTQLFSCGMFATQIEYPYPLIMLDAIIGLITAMTLATIIHFLDWSFNRIFKKKKN</sequence>
<protein>
    <recommendedName>
        <fullName evidence="6">Tic20 family protein Ycf60</fullName>
    </recommendedName>
</protein>
<accession>A0AAV7ZBY4</accession>
<reference evidence="2" key="2">
    <citation type="submission" date="2022-08" db="EMBL/GenBank/DDBJ databases">
        <title>Novel sulphate-reducing endosymbionts in the free-living metamonad Anaeramoeba.</title>
        <authorList>
            <person name="Jerlstrom-Hultqvist J."/>
            <person name="Cepicka I."/>
            <person name="Gallot-Lavallee L."/>
            <person name="Salas-Leiva D."/>
            <person name="Curtis B.A."/>
            <person name="Zahonova K."/>
            <person name="Pipaliya S."/>
            <person name="Dacks J."/>
            <person name="Roger A.J."/>
        </authorList>
    </citation>
    <scope>NUCLEOTIDE SEQUENCE</scope>
    <source>
        <strain evidence="2">Busselton2</strain>
    </source>
</reference>
<feature type="transmembrane region" description="Helical" evidence="1">
    <location>
        <begin position="123"/>
        <end position="145"/>
    </location>
</feature>
<feature type="transmembrane region" description="Helical" evidence="1">
    <location>
        <begin position="12"/>
        <end position="31"/>
    </location>
</feature>